<accession>A0AAI9TPH6</accession>
<dbReference type="EMBL" id="LACB01000047">
    <property type="protein sequence ID" value="KAJ9490791.1"/>
    <property type="molecule type" value="Genomic_DNA"/>
</dbReference>
<evidence type="ECO:0000313" key="2">
    <source>
        <dbReference type="Proteomes" id="UP001227192"/>
    </source>
</evidence>
<keyword evidence="2" id="KW-1185">Reference proteome</keyword>
<dbReference type="Proteomes" id="UP001227192">
    <property type="component" value="Unassembled WGS sequence"/>
</dbReference>
<dbReference type="AlphaFoldDB" id="A0AAI9TPH6"/>
<proteinExistence type="predicted"/>
<reference evidence="1" key="2">
    <citation type="journal article" date="2016" name="Fungal Biol.">
        <title>Ochratoxin A production by Penicillium thymicola.</title>
        <authorList>
            <person name="Nguyen H.D.T."/>
            <person name="McMullin D.R."/>
            <person name="Ponomareva E."/>
            <person name="Riley R."/>
            <person name="Pomraning K.R."/>
            <person name="Baker S.E."/>
            <person name="Seifert K.A."/>
        </authorList>
    </citation>
    <scope>NUCLEOTIDE SEQUENCE</scope>
    <source>
        <strain evidence="1">DAOM 180753</strain>
    </source>
</reference>
<reference evidence="1" key="1">
    <citation type="submission" date="2015-06" db="EMBL/GenBank/DDBJ databases">
        <authorList>
            <person name="Nguyen H."/>
        </authorList>
    </citation>
    <scope>NUCLEOTIDE SEQUENCE</scope>
    <source>
        <strain evidence="1">DAOM 180753</strain>
    </source>
</reference>
<organism evidence="1 2">
    <name type="scientific">Penicillium thymicola</name>
    <dbReference type="NCBI Taxonomy" id="293382"/>
    <lineage>
        <taxon>Eukaryota</taxon>
        <taxon>Fungi</taxon>
        <taxon>Dikarya</taxon>
        <taxon>Ascomycota</taxon>
        <taxon>Pezizomycotina</taxon>
        <taxon>Eurotiomycetes</taxon>
        <taxon>Eurotiomycetidae</taxon>
        <taxon>Eurotiales</taxon>
        <taxon>Aspergillaceae</taxon>
        <taxon>Penicillium</taxon>
    </lineage>
</organism>
<sequence>MDTEAGDVIVALSTEHRLGGTGDSAFDLRGNSTQVGTTYYNNVMFLTDSKIPRGKVLVNMKGRIGQHLVEQVV</sequence>
<gene>
    <name evidence="1" type="ORF">VN97_g2428</name>
</gene>
<protein>
    <submittedName>
        <fullName evidence="1">Uncharacterized protein</fullName>
    </submittedName>
</protein>
<comment type="caution">
    <text evidence="1">The sequence shown here is derived from an EMBL/GenBank/DDBJ whole genome shotgun (WGS) entry which is preliminary data.</text>
</comment>
<evidence type="ECO:0000313" key="1">
    <source>
        <dbReference type="EMBL" id="KAJ9490791.1"/>
    </source>
</evidence>
<name>A0AAI9TPH6_PENTH</name>